<dbReference type="InterPro" id="IPR001694">
    <property type="entry name" value="NADH_UbQ_OxRdtase_su1/FPO"/>
</dbReference>
<comment type="subcellular location">
    <subcellularLocation>
        <location evidence="5 6">Cell membrane</location>
        <topology evidence="5 6">Multi-pass membrane protein</topology>
    </subcellularLocation>
    <subcellularLocation>
        <location evidence="1">Membrane</location>
        <topology evidence="1">Multi-pass membrane protein</topology>
    </subcellularLocation>
</comment>
<dbReference type="PANTHER" id="PTHR11432:SF3">
    <property type="entry name" value="NADH-UBIQUINONE OXIDOREDUCTASE CHAIN 1"/>
    <property type="match status" value="1"/>
</dbReference>
<feature type="transmembrane region" description="Helical" evidence="5">
    <location>
        <begin position="78"/>
        <end position="101"/>
    </location>
</feature>
<evidence type="ECO:0000256" key="1">
    <source>
        <dbReference type="ARBA" id="ARBA00004141"/>
    </source>
</evidence>
<feature type="transmembrane region" description="Helical" evidence="5">
    <location>
        <begin position="121"/>
        <end position="143"/>
    </location>
</feature>
<keyword evidence="2 5" id="KW-0812">Transmembrane</keyword>
<keyword evidence="5" id="KW-1003">Cell membrane</keyword>
<feature type="transmembrane region" description="Helical" evidence="5">
    <location>
        <begin position="360"/>
        <end position="381"/>
    </location>
</feature>
<comment type="catalytic activity">
    <reaction evidence="5">
        <text>a quinone + NADH + 5 H(+)(in) = a quinol + NAD(+) + 4 H(+)(out)</text>
        <dbReference type="Rhea" id="RHEA:57888"/>
        <dbReference type="ChEBI" id="CHEBI:15378"/>
        <dbReference type="ChEBI" id="CHEBI:24646"/>
        <dbReference type="ChEBI" id="CHEBI:57540"/>
        <dbReference type="ChEBI" id="CHEBI:57945"/>
        <dbReference type="ChEBI" id="CHEBI:132124"/>
    </reaction>
</comment>
<keyword evidence="3 5" id="KW-1133">Transmembrane helix</keyword>
<keyword evidence="5 6" id="KW-0520">NAD</keyword>
<dbReference type="InterPro" id="IPR018086">
    <property type="entry name" value="NADH_UbQ_OxRdtase_su1_CS"/>
</dbReference>
<name>A0ABU5QNR7_9BACT</name>
<comment type="similarity">
    <text evidence="5 6">Belongs to the complex I subunit 1 family.</text>
</comment>
<evidence type="ECO:0000256" key="2">
    <source>
        <dbReference type="ARBA" id="ARBA00022692"/>
    </source>
</evidence>
<keyword evidence="7" id="KW-0560">Oxidoreductase</keyword>
<feature type="transmembrane region" description="Helical" evidence="5">
    <location>
        <begin position="193"/>
        <end position="213"/>
    </location>
</feature>
<accession>A0ABU5QNR7</accession>
<keyword evidence="8" id="KW-1185">Reference proteome</keyword>
<dbReference type="PANTHER" id="PTHR11432">
    <property type="entry name" value="NADH DEHYDROGENASE SUBUNIT 1"/>
    <property type="match status" value="1"/>
</dbReference>
<keyword evidence="5" id="KW-0830">Ubiquinone</keyword>
<comment type="function">
    <text evidence="5">NDH-1 shuttles electrons from NADH, via FMN and iron-sulfur (Fe-S) centers, to quinones in the respiratory chain. The immediate electron acceptor for the enzyme in this species is believed to be ubiquinone. Couples the redox reaction to proton translocation (for every two electrons transferred, four hydrogen ions are translocated across the cytoplasmic membrane), and thus conserves the redox energy in a proton gradient. This subunit may bind ubiquinone.</text>
</comment>
<dbReference type="HAMAP" id="MF_01350">
    <property type="entry name" value="NDH1_NuoH"/>
    <property type="match status" value="1"/>
</dbReference>
<gene>
    <name evidence="5 7" type="primary">nuoH</name>
    <name evidence="7" type="ORF">VB264_11610</name>
</gene>
<dbReference type="RefSeq" id="WP_323249525.1">
    <property type="nucleotide sequence ID" value="NZ_JAYFUL010000017.1"/>
</dbReference>
<reference evidence="7 8" key="1">
    <citation type="submission" date="2023-12" db="EMBL/GenBank/DDBJ databases">
        <title>Novel species of the genus Arcicella isolated from rivers.</title>
        <authorList>
            <person name="Lu H."/>
        </authorList>
    </citation>
    <scope>NUCLEOTIDE SEQUENCE [LARGE SCALE GENOMIC DNA]</scope>
    <source>
        <strain evidence="7 8">LMG 21963</strain>
    </source>
</reference>
<dbReference type="EMBL" id="JAYFUL010000017">
    <property type="protein sequence ID" value="MEA5258430.1"/>
    <property type="molecule type" value="Genomic_DNA"/>
</dbReference>
<keyword evidence="5" id="KW-0874">Quinone</keyword>
<feature type="transmembrane region" description="Helical" evidence="5">
    <location>
        <begin position="327"/>
        <end position="354"/>
    </location>
</feature>
<dbReference type="Proteomes" id="UP001304671">
    <property type="component" value="Unassembled WGS sequence"/>
</dbReference>
<evidence type="ECO:0000256" key="6">
    <source>
        <dbReference type="RuleBase" id="RU000471"/>
    </source>
</evidence>
<feature type="transmembrane region" description="Helical" evidence="5">
    <location>
        <begin position="163"/>
        <end position="181"/>
    </location>
</feature>
<evidence type="ECO:0000256" key="3">
    <source>
        <dbReference type="ARBA" id="ARBA00022989"/>
    </source>
</evidence>
<dbReference type="NCBIfam" id="NF004741">
    <property type="entry name" value="PRK06076.1-2"/>
    <property type="match status" value="1"/>
</dbReference>
<organism evidence="7 8">
    <name type="scientific">Arcicella aquatica</name>
    <dbReference type="NCBI Taxonomy" id="217141"/>
    <lineage>
        <taxon>Bacteria</taxon>
        <taxon>Pseudomonadati</taxon>
        <taxon>Bacteroidota</taxon>
        <taxon>Cytophagia</taxon>
        <taxon>Cytophagales</taxon>
        <taxon>Flectobacillaceae</taxon>
        <taxon>Arcicella</taxon>
    </lineage>
</organism>
<evidence type="ECO:0000313" key="8">
    <source>
        <dbReference type="Proteomes" id="UP001304671"/>
    </source>
</evidence>
<evidence type="ECO:0000256" key="5">
    <source>
        <dbReference type="HAMAP-Rule" id="MF_01350"/>
    </source>
</evidence>
<keyword evidence="4 5" id="KW-0472">Membrane</keyword>
<protein>
    <recommendedName>
        <fullName evidence="5">NADH-quinone oxidoreductase subunit H</fullName>
        <ecNumber evidence="5">7.1.1.-</ecNumber>
    </recommendedName>
    <alternativeName>
        <fullName evidence="5">NADH dehydrogenase I subunit H</fullName>
    </alternativeName>
    <alternativeName>
        <fullName evidence="5">NDH-1 subunit H</fullName>
    </alternativeName>
</protein>
<dbReference type="EC" id="7.1.1.-" evidence="5"/>
<feature type="transmembrane region" description="Helical" evidence="5">
    <location>
        <begin position="12"/>
        <end position="29"/>
    </location>
</feature>
<evidence type="ECO:0000256" key="4">
    <source>
        <dbReference type="ARBA" id="ARBA00023136"/>
    </source>
</evidence>
<feature type="transmembrane region" description="Helical" evidence="5">
    <location>
        <begin position="244"/>
        <end position="268"/>
    </location>
</feature>
<dbReference type="PROSITE" id="PS00667">
    <property type="entry name" value="COMPLEX1_ND1_1"/>
    <property type="match status" value="1"/>
</dbReference>
<dbReference type="GO" id="GO:0050136">
    <property type="term" value="F:NADH dehydrogenase (quinone) (non-electrogenic) activity"/>
    <property type="evidence" value="ECO:0007669"/>
    <property type="project" value="UniProtKB-EC"/>
</dbReference>
<comment type="subunit">
    <text evidence="5">NDH-1 is composed of 14 different subunits. Subunits NuoA, H, J, K, L, M, N constitute the membrane sector of the complex.</text>
</comment>
<comment type="caution">
    <text evidence="7">The sequence shown here is derived from an EMBL/GenBank/DDBJ whole genome shotgun (WGS) entry which is preliminary data.</text>
</comment>
<dbReference type="PROSITE" id="PS00668">
    <property type="entry name" value="COMPLEX1_ND1_2"/>
    <property type="match status" value="1"/>
</dbReference>
<proteinExistence type="inferred from homology"/>
<dbReference type="Pfam" id="PF00146">
    <property type="entry name" value="NADHdh"/>
    <property type="match status" value="1"/>
</dbReference>
<sequence>MEITSILFKAKAIYVGIIFAITLGVAAYSTYFERIIAAFMQDRVGPDRAGPFGILQPLADAVKMFMKEDFIPAQSNKWLFIAGPCISMLTALMTSAVVPFGDKLDLGDGIILDLQGIDVNVGILWVFGIVSLGVYGVLIGGWASNNKYSLIGAIRAASQNISYELAMGLSIIAILMLSGSLSTKSIVETQQNGHWNIFYQPLGFIIFIICAFAECNRTPFDLPECETELIGGYHTEYSSMKLGFYLFAEYINMFISGAVMATLYFGGYDYPGHDFVASFASEKFGATVGANIATLVGVGALIGKALLFVFVFMWVRWTLPRFRYDQLMGLGWTGLIPLSMFNVVLTGASMLFTVNEGGSNWWTAAASWAGVFIMLIVTFAFSEMKYKKKKSAKLATA</sequence>
<keyword evidence="5" id="KW-1278">Translocase</keyword>
<feature type="transmembrane region" description="Helical" evidence="5">
    <location>
        <begin position="288"/>
        <end position="315"/>
    </location>
</feature>
<evidence type="ECO:0000313" key="7">
    <source>
        <dbReference type="EMBL" id="MEA5258430.1"/>
    </source>
</evidence>